<name>A0AAW0RAA2_9PEZI</name>
<proteinExistence type="predicted"/>
<keyword evidence="3" id="KW-1185">Reference proteome</keyword>
<reference evidence="2 3" key="1">
    <citation type="submission" date="2023-01" db="EMBL/GenBank/DDBJ databases">
        <title>Analysis of 21 Apiospora genomes using comparative genomics revels a genus with tremendous synthesis potential of carbohydrate active enzymes and secondary metabolites.</title>
        <authorList>
            <person name="Sorensen T."/>
        </authorList>
    </citation>
    <scope>NUCLEOTIDE SEQUENCE [LARGE SCALE GENOMIC DNA]</scope>
    <source>
        <strain evidence="2 3">CBS 117206</strain>
    </source>
</reference>
<accession>A0AAW0RAA2</accession>
<evidence type="ECO:0000313" key="2">
    <source>
        <dbReference type="EMBL" id="KAK8131847.1"/>
    </source>
</evidence>
<evidence type="ECO:0000313" key="3">
    <source>
        <dbReference type="Proteomes" id="UP001392437"/>
    </source>
</evidence>
<feature type="region of interest" description="Disordered" evidence="1">
    <location>
        <begin position="66"/>
        <end position="102"/>
    </location>
</feature>
<dbReference type="Proteomes" id="UP001392437">
    <property type="component" value="Unassembled WGS sequence"/>
</dbReference>
<dbReference type="AlphaFoldDB" id="A0AAW0RAA2"/>
<organism evidence="2 3">
    <name type="scientific">Apiospora kogelbergensis</name>
    <dbReference type="NCBI Taxonomy" id="1337665"/>
    <lineage>
        <taxon>Eukaryota</taxon>
        <taxon>Fungi</taxon>
        <taxon>Dikarya</taxon>
        <taxon>Ascomycota</taxon>
        <taxon>Pezizomycotina</taxon>
        <taxon>Sordariomycetes</taxon>
        <taxon>Xylariomycetidae</taxon>
        <taxon>Amphisphaeriales</taxon>
        <taxon>Apiosporaceae</taxon>
        <taxon>Apiospora</taxon>
    </lineage>
</organism>
<gene>
    <name evidence="2" type="ORF">PG999_000020</name>
</gene>
<sequence length="115" mass="12844">MGCFNSKSAIELDGRDVAIHYRTILINKLDNPTIAMSKRFEVEEELDRFMGFSEREQEIYASLRLMPARPQPRPRPRPMSSVHSLRSSSSVGSTVSSSSMLDEKAEVRGLIANAG</sequence>
<comment type="caution">
    <text evidence="2">The sequence shown here is derived from an EMBL/GenBank/DDBJ whole genome shotgun (WGS) entry which is preliminary data.</text>
</comment>
<evidence type="ECO:0000256" key="1">
    <source>
        <dbReference type="SAM" id="MobiDB-lite"/>
    </source>
</evidence>
<dbReference type="EMBL" id="JAQQWP010000001">
    <property type="protein sequence ID" value="KAK8131847.1"/>
    <property type="molecule type" value="Genomic_DNA"/>
</dbReference>
<feature type="compositionally biased region" description="Low complexity" evidence="1">
    <location>
        <begin position="78"/>
        <end position="99"/>
    </location>
</feature>
<protein>
    <submittedName>
        <fullName evidence="2">Uncharacterized protein</fullName>
    </submittedName>
</protein>